<evidence type="ECO:0000256" key="1">
    <source>
        <dbReference type="SAM" id="MobiDB-lite"/>
    </source>
</evidence>
<dbReference type="PANTHER" id="PTHR31286">
    <property type="entry name" value="GLYCINE-RICH CELL WALL STRUCTURAL PROTEIN 1.8-LIKE"/>
    <property type="match status" value="1"/>
</dbReference>
<reference evidence="4" key="1">
    <citation type="journal article" date="2011" name="Nature">
        <title>Genome sequence and analysis of the tuber crop potato.</title>
        <authorList>
            <consortium name="The Potato Genome Sequencing Consortium"/>
        </authorList>
    </citation>
    <scope>NUCLEOTIDE SEQUENCE [LARGE SCALE GENOMIC DNA]</scope>
    <source>
        <strain evidence="4">cv. DM1-3 516 R44</strain>
    </source>
</reference>
<dbReference type="Proteomes" id="UP000011115">
    <property type="component" value="Unassembled WGS sequence"/>
</dbReference>
<dbReference type="AlphaFoldDB" id="M1DHQ1"/>
<organism evidence="3 4">
    <name type="scientific">Solanum tuberosum</name>
    <name type="common">Potato</name>
    <dbReference type="NCBI Taxonomy" id="4113"/>
    <lineage>
        <taxon>Eukaryota</taxon>
        <taxon>Viridiplantae</taxon>
        <taxon>Streptophyta</taxon>
        <taxon>Embryophyta</taxon>
        <taxon>Tracheophyta</taxon>
        <taxon>Spermatophyta</taxon>
        <taxon>Magnoliopsida</taxon>
        <taxon>eudicotyledons</taxon>
        <taxon>Gunneridae</taxon>
        <taxon>Pentapetalae</taxon>
        <taxon>asterids</taxon>
        <taxon>lamiids</taxon>
        <taxon>Solanales</taxon>
        <taxon>Solanaceae</taxon>
        <taxon>Solanoideae</taxon>
        <taxon>Solaneae</taxon>
        <taxon>Solanum</taxon>
    </lineage>
</organism>
<proteinExistence type="predicted"/>
<accession>M1DHQ1</accession>
<dbReference type="PANTHER" id="PTHR31286:SF177">
    <property type="entry name" value="ENDONUCLEASE_EXONUCLEASE_PHOSPHATASE"/>
    <property type="match status" value="1"/>
</dbReference>
<dbReference type="EnsemblPlants" id="PGSC0003DMT400089223">
    <property type="protein sequence ID" value="PGSC0003DMT400089223"/>
    <property type="gene ID" value="PGSC0003DMG400038794"/>
</dbReference>
<dbReference type="HOGENOM" id="CLU_730369_0_0_1"/>
<keyword evidence="4" id="KW-1185">Reference proteome</keyword>
<evidence type="ECO:0000313" key="4">
    <source>
        <dbReference type="Proteomes" id="UP000011115"/>
    </source>
</evidence>
<dbReference type="InParanoid" id="M1DHQ1"/>
<protein>
    <recommendedName>
        <fullName evidence="2">DUF4283 domain-containing protein</fullName>
    </recommendedName>
</protein>
<feature type="domain" description="DUF4283" evidence="2">
    <location>
        <begin position="137"/>
        <end position="219"/>
    </location>
</feature>
<dbReference type="InterPro" id="IPR025558">
    <property type="entry name" value="DUF4283"/>
</dbReference>
<evidence type="ECO:0000259" key="2">
    <source>
        <dbReference type="Pfam" id="PF14111"/>
    </source>
</evidence>
<sequence length="379" mass="43349">MLPKVPKIVISHSPLLSLSLRSVPATRGKKSPSNLPPTTFHLSPPILISRIQTTLKIWLFPFPRVLYLQKRITNLPFLPLPSPILRLPPLSHLGGTSLELEIAKTTKIDLIVPSRSTKQGRSTVMYDINDYMVTMSDSCIYTLIGKFYDPMPKMEVIRKNFITQVELSSSVRITHFNSRHIYIDLDNELYRATVLDSKRLYIEGKFMRIHVWTPTLSPNLETPIVPFWVLLLELPWHYYYKEFVTHLLADVGKVIHLDAAFLQKTRGSFAKVKVQMDITLPRKQSDWIGFDSNNDINGEGRWQDIECEDIPLYCVYCKHQGHALPACELNKRDEERKKYKEKEKAGKKAKHPLDSPLELTGNSGMVSTSSPIVVVSTNL</sequence>
<dbReference type="InterPro" id="IPR040256">
    <property type="entry name" value="At4g02000-like"/>
</dbReference>
<dbReference type="Gramene" id="PGSC0003DMT400089223">
    <property type="protein sequence ID" value="PGSC0003DMT400089223"/>
    <property type="gene ID" value="PGSC0003DMG400038794"/>
</dbReference>
<feature type="region of interest" description="Disordered" evidence="1">
    <location>
        <begin position="338"/>
        <end position="362"/>
    </location>
</feature>
<name>M1DHQ1_SOLTU</name>
<dbReference type="STRING" id="4113.M1DHQ1"/>
<dbReference type="PaxDb" id="4113-PGSC0003DMT400089223"/>
<reference evidence="3" key="2">
    <citation type="submission" date="2015-06" db="UniProtKB">
        <authorList>
            <consortium name="EnsemblPlants"/>
        </authorList>
    </citation>
    <scope>IDENTIFICATION</scope>
    <source>
        <strain evidence="3">DM1-3 516 R44</strain>
    </source>
</reference>
<evidence type="ECO:0000313" key="3">
    <source>
        <dbReference type="EnsemblPlants" id="PGSC0003DMT400089223"/>
    </source>
</evidence>
<dbReference type="Pfam" id="PF14111">
    <property type="entry name" value="DUF4283"/>
    <property type="match status" value="1"/>
</dbReference>
<dbReference type="eggNOG" id="KOG1075">
    <property type="taxonomic scope" value="Eukaryota"/>
</dbReference>